<protein>
    <submittedName>
        <fullName evidence="2">Uncharacterized protein</fullName>
    </submittedName>
</protein>
<name>A0A7W2ESM8_9BURK</name>
<proteinExistence type="predicted"/>
<gene>
    <name evidence="2" type="ORF">H3H37_12550</name>
</gene>
<dbReference type="Proteomes" id="UP000534388">
    <property type="component" value="Unassembled WGS sequence"/>
</dbReference>
<feature type="chain" id="PRO_5030646367" evidence="1">
    <location>
        <begin position="23"/>
        <end position="132"/>
    </location>
</feature>
<reference evidence="2 3" key="1">
    <citation type="submission" date="2020-07" db="EMBL/GenBank/DDBJ databases">
        <title>Novel species isolated from subtropical streams in China.</title>
        <authorList>
            <person name="Lu H."/>
        </authorList>
    </citation>
    <scope>NUCLEOTIDE SEQUENCE [LARGE SCALE GENOMIC DNA]</scope>
    <source>
        <strain evidence="2 3">LX20W</strain>
    </source>
</reference>
<sequence length="132" mass="14608">MRISKFFLLFAMALIVPMASTAKTQPVLPKQVCDDLGIEICNVSSVDAFSEIDLNGDGAKEVLFAYSGGACGEQHWIYTQRNSKWVEIANWCGMDGGGYKVLSVTHNGFLDIDTLFGVIRFDGKQYTKKTKK</sequence>
<dbReference type="RefSeq" id="WP_182162898.1">
    <property type="nucleotide sequence ID" value="NZ_JACEZT010000007.1"/>
</dbReference>
<feature type="signal peptide" evidence="1">
    <location>
        <begin position="1"/>
        <end position="22"/>
    </location>
</feature>
<evidence type="ECO:0000313" key="3">
    <source>
        <dbReference type="Proteomes" id="UP000534388"/>
    </source>
</evidence>
<keyword evidence="1" id="KW-0732">Signal</keyword>
<organism evidence="2 3">
    <name type="scientific">Rugamonas brunnea</name>
    <dbReference type="NCBI Taxonomy" id="2758569"/>
    <lineage>
        <taxon>Bacteria</taxon>
        <taxon>Pseudomonadati</taxon>
        <taxon>Pseudomonadota</taxon>
        <taxon>Betaproteobacteria</taxon>
        <taxon>Burkholderiales</taxon>
        <taxon>Oxalobacteraceae</taxon>
        <taxon>Telluria group</taxon>
        <taxon>Rugamonas</taxon>
    </lineage>
</organism>
<accession>A0A7W2ESM8</accession>
<evidence type="ECO:0000313" key="2">
    <source>
        <dbReference type="EMBL" id="MBA5637884.1"/>
    </source>
</evidence>
<dbReference type="EMBL" id="JACEZT010000007">
    <property type="protein sequence ID" value="MBA5637884.1"/>
    <property type="molecule type" value="Genomic_DNA"/>
</dbReference>
<dbReference type="AlphaFoldDB" id="A0A7W2ESM8"/>
<comment type="caution">
    <text evidence="2">The sequence shown here is derived from an EMBL/GenBank/DDBJ whole genome shotgun (WGS) entry which is preliminary data.</text>
</comment>
<keyword evidence="3" id="KW-1185">Reference proteome</keyword>
<evidence type="ECO:0000256" key="1">
    <source>
        <dbReference type="SAM" id="SignalP"/>
    </source>
</evidence>